<comment type="caution">
    <text evidence="3">The sequence shown here is derived from an EMBL/GenBank/DDBJ whole genome shotgun (WGS) entry which is preliminary data.</text>
</comment>
<name>A0A9P3GRH5_9APHY</name>
<evidence type="ECO:0000256" key="2">
    <source>
        <dbReference type="ARBA" id="ARBA00048082"/>
    </source>
</evidence>
<dbReference type="EMBL" id="BPQB01000082">
    <property type="protein sequence ID" value="GJE98145.1"/>
    <property type="molecule type" value="Genomic_DNA"/>
</dbReference>
<dbReference type="GO" id="GO:0019243">
    <property type="term" value="P:methylglyoxal catabolic process to D-lactate via S-lactoyl-glutathione"/>
    <property type="evidence" value="ECO:0007669"/>
    <property type="project" value="TreeGrafter"/>
</dbReference>
<dbReference type="Pfam" id="PF17124">
    <property type="entry name" value="ThiJ_like"/>
    <property type="match status" value="1"/>
</dbReference>
<dbReference type="InterPro" id="IPR029062">
    <property type="entry name" value="Class_I_gatase-like"/>
</dbReference>
<dbReference type="SUPFAM" id="SSF52317">
    <property type="entry name" value="Class I glutamine amidotransferase-like"/>
    <property type="match status" value="1"/>
</dbReference>
<organism evidence="3 4">
    <name type="scientific">Phanerochaete sordida</name>
    <dbReference type="NCBI Taxonomy" id="48140"/>
    <lineage>
        <taxon>Eukaryota</taxon>
        <taxon>Fungi</taxon>
        <taxon>Dikarya</taxon>
        <taxon>Basidiomycota</taxon>
        <taxon>Agaricomycotina</taxon>
        <taxon>Agaricomycetes</taxon>
        <taxon>Polyporales</taxon>
        <taxon>Phanerochaetaceae</taxon>
        <taxon>Phanerochaete</taxon>
    </lineage>
</organism>
<dbReference type="CDD" id="cd03141">
    <property type="entry name" value="GATase1_Hsp31_like"/>
    <property type="match status" value="1"/>
</dbReference>
<gene>
    <name evidence="3" type="ORF">PsYK624_143670</name>
</gene>
<keyword evidence="3" id="KW-0315">Glutamine amidotransferase</keyword>
<dbReference type="EC" id="4.2.1.130" evidence="1"/>
<protein>
    <recommendedName>
        <fullName evidence="1">D-lactate dehydratase</fullName>
        <ecNumber evidence="1">4.2.1.130</ecNumber>
    </recommendedName>
</protein>
<dbReference type="GO" id="GO:0019172">
    <property type="term" value="F:glyoxalase III activity"/>
    <property type="evidence" value="ECO:0007669"/>
    <property type="project" value="UniProtKB-EC"/>
</dbReference>
<evidence type="ECO:0000256" key="1">
    <source>
        <dbReference type="ARBA" id="ARBA00013134"/>
    </source>
</evidence>
<dbReference type="PANTHER" id="PTHR48094:SF22">
    <property type="entry name" value="DJ-1_PFPI DOMAIN-CONTAINING PROTEIN"/>
    <property type="match status" value="1"/>
</dbReference>
<keyword evidence="4" id="KW-1185">Reference proteome</keyword>
<evidence type="ECO:0000313" key="3">
    <source>
        <dbReference type="EMBL" id="GJE98145.1"/>
    </source>
</evidence>
<dbReference type="GO" id="GO:0005737">
    <property type="term" value="C:cytoplasm"/>
    <property type="evidence" value="ECO:0007669"/>
    <property type="project" value="TreeGrafter"/>
</dbReference>
<proteinExistence type="predicted"/>
<accession>A0A9P3GRH5</accession>
<dbReference type="InterPro" id="IPR032633">
    <property type="entry name" value="ThiJ-like"/>
</dbReference>
<evidence type="ECO:0000313" key="4">
    <source>
        <dbReference type="Proteomes" id="UP000703269"/>
    </source>
</evidence>
<dbReference type="PANTHER" id="PTHR48094">
    <property type="entry name" value="PROTEIN/NUCLEIC ACID DEGLYCASE DJ-1-RELATED"/>
    <property type="match status" value="1"/>
</dbReference>
<reference evidence="3 4" key="1">
    <citation type="submission" date="2021-08" db="EMBL/GenBank/DDBJ databases">
        <title>Draft Genome Sequence of Phanerochaete sordida strain YK-624.</title>
        <authorList>
            <person name="Mori T."/>
            <person name="Dohra H."/>
            <person name="Suzuki T."/>
            <person name="Kawagishi H."/>
            <person name="Hirai H."/>
        </authorList>
    </citation>
    <scope>NUCLEOTIDE SEQUENCE [LARGE SCALE GENOMIC DNA]</scope>
    <source>
        <strain evidence="3 4">YK-624</strain>
    </source>
</reference>
<dbReference type="OrthoDB" id="543156at2759"/>
<dbReference type="AlphaFoldDB" id="A0A9P3GRH5"/>
<dbReference type="Gene3D" id="3.40.50.880">
    <property type="match status" value="1"/>
</dbReference>
<dbReference type="InterPro" id="IPR050325">
    <property type="entry name" value="Prot/Nucl_acid_deglycase"/>
</dbReference>
<sequence>MTSATTAAGKILIILSDADSFAIQKKDGTIQQEESGVFLQELTQPLLKLLDNGYSVTFASPQGKGPNIDPLSTSTFAAYLGNWFAKNRDEQLVARMRAENNFDSPRPFHSITNAELASFAGVFIPGGHAPLTDLGADPELGRILWHFHNGVKPTAVICHGPFALLSTQCAPGDPGFAYKGYRITSWSDAEESLVETLKGGTVPAKVESTLAAAGAEMVSNLNKKMGQITVDRELVSGANPMAAASLGDKFIEMLQARRDGASPYARETI</sequence>
<dbReference type="Proteomes" id="UP000703269">
    <property type="component" value="Unassembled WGS sequence"/>
</dbReference>
<comment type="catalytic activity">
    <reaction evidence="2">
        <text>methylglyoxal + H2O = (R)-lactate + H(+)</text>
        <dbReference type="Rhea" id="RHEA:27754"/>
        <dbReference type="ChEBI" id="CHEBI:15377"/>
        <dbReference type="ChEBI" id="CHEBI:15378"/>
        <dbReference type="ChEBI" id="CHEBI:16004"/>
        <dbReference type="ChEBI" id="CHEBI:17158"/>
        <dbReference type="EC" id="4.2.1.130"/>
    </reaction>
</comment>